<dbReference type="RefSeq" id="WP_156240811.1">
    <property type="nucleotide sequence ID" value="NZ_BAAAZL010000002.1"/>
</dbReference>
<comment type="subcellular location">
    <subcellularLocation>
        <location evidence="6">Cell membrane</location>
        <topology evidence="6">Multi-pass membrane protein</topology>
    </subcellularLocation>
    <subcellularLocation>
        <location evidence="1">Membrane</location>
        <topology evidence="1">Multi-pass membrane protein</topology>
    </subcellularLocation>
</comment>
<feature type="domain" description="ABC transmembrane type-1" evidence="8">
    <location>
        <begin position="27"/>
        <end position="212"/>
    </location>
</feature>
<evidence type="ECO:0000256" key="1">
    <source>
        <dbReference type="ARBA" id="ARBA00004141"/>
    </source>
</evidence>
<evidence type="ECO:0000256" key="2">
    <source>
        <dbReference type="ARBA" id="ARBA00022448"/>
    </source>
</evidence>
<dbReference type="InterPro" id="IPR051204">
    <property type="entry name" value="ABC_transp_perm/SBD"/>
</dbReference>
<dbReference type="GO" id="GO:0031460">
    <property type="term" value="P:glycine betaine transport"/>
    <property type="evidence" value="ECO:0007669"/>
    <property type="project" value="TreeGrafter"/>
</dbReference>
<dbReference type="InterPro" id="IPR035906">
    <property type="entry name" value="MetI-like_sf"/>
</dbReference>
<evidence type="ECO:0000256" key="5">
    <source>
        <dbReference type="ARBA" id="ARBA00023136"/>
    </source>
</evidence>
<dbReference type="SUPFAM" id="SSF161098">
    <property type="entry name" value="MetI-like"/>
    <property type="match status" value="1"/>
</dbReference>
<feature type="transmembrane region" description="Helical" evidence="6">
    <location>
        <begin position="64"/>
        <end position="88"/>
    </location>
</feature>
<evidence type="ECO:0000313" key="10">
    <source>
        <dbReference type="Proteomes" id="UP000422989"/>
    </source>
</evidence>
<proteinExistence type="inferred from homology"/>
<organism evidence="9 10">
    <name type="scientific">Microbacterium oryzae</name>
    <dbReference type="NCBI Taxonomy" id="743009"/>
    <lineage>
        <taxon>Bacteria</taxon>
        <taxon>Bacillati</taxon>
        <taxon>Actinomycetota</taxon>
        <taxon>Actinomycetes</taxon>
        <taxon>Micrococcales</taxon>
        <taxon>Microbacteriaceae</taxon>
        <taxon>Microbacterium</taxon>
    </lineage>
</organism>
<evidence type="ECO:0000259" key="8">
    <source>
        <dbReference type="PROSITE" id="PS50928"/>
    </source>
</evidence>
<dbReference type="Proteomes" id="UP000422989">
    <property type="component" value="Chromosome"/>
</dbReference>
<keyword evidence="5 6" id="KW-0472">Membrane</keyword>
<protein>
    <submittedName>
        <fullName evidence="9">ABC transporter permease</fullName>
    </submittedName>
</protein>
<keyword evidence="3 6" id="KW-0812">Transmembrane</keyword>
<dbReference type="GO" id="GO:0005886">
    <property type="term" value="C:plasma membrane"/>
    <property type="evidence" value="ECO:0007669"/>
    <property type="project" value="UniProtKB-SubCell"/>
</dbReference>
<feature type="region of interest" description="Disordered" evidence="7">
    <location>
        <begin position="226"/>
        <end position="245"/>
    </location>
</feature>
<gene>
    <name evidence="9" type="ORF">D7D94_00945</name>
</gene>
<evidence type="ECO:0000256" key="4">
    <source>
        <dbReference type="ARBA" id="ARBA00022989"/>
    </source>
</evidence>
<comment type="similarity">
    <text evidence="6">Belongs to the binding-protein-dependent transport system permease family.</text>
</comment>
<dbReference type="GO" id="GO:0055085">
    <property type="term" value="P:transmembrane transport"/>
    <property type="evidence" value="ECO:0007669"/>
    <property type="project" value="InterPro"/>
</dbReference>
<keyword evidence="10" id="KW-1185">Reference proteome</keyword>
<dbReference type="KEGG" id="moj:D7D94_00945"/>
<feature type="transmembrane region" description="Helical" evidence="6">
    <location>
        <begin position="94"/>
        <end position="114"/>
    </location>
</feature>
<evidence type="ECO:0000313" key="9">
    <source>
        <dbReference type="EMBL" id="QGU28706.1"/>
    </source>
</evidence>
<keyword evidence="4 6" id="KW-1133">Transmembrane helix</keyword>
<feature type="compositionally biased region" description="Basic residues" evidence="7">
    <location>
        <begin position="226"/>
        <end position="235"/>
    </location>
</feature>
<dbReference type="EMBL" id="CP032550">
    <property type="protein sequence ID" value="QGU28706.1"/>
    <property type="molecule type" value="Genomic_DNA"/>
</dbReference>
<sequence>MNLLLDALAWLASPERLSGSHPLPRAFAEHLALTFGSVAIAALIAIPVGWLIGHTGRGRGIAVALAGAARAVPSFGLILLLVLLVGVLHKVEAAVIAFVLLSIPSILAGAYAGFEAIDRRTVDAARATGMSEAQILWRVEARLGLPLLVGGVRAAVLQVVATATLAAWVNVGGLGFDILQGIQLRRFDQVLGGAIAVAVLALVLDAAFALLQRRAVPAGILASTSRRPRRASRTRRSTEKEALTT</sequence>
<name>A0A6I6DWY2_9MICO</name>
<dbReference type="Pfam" id="PF00528">
    <property type="entry name" value="BPD_transp_1"/>
    <property type="match status" value="1"/>
</dbReference>
<feature type="transmembrane region" description="Helical" evidence="6">
    <location>
        <begin position="145"/>
        <end position="169"/>
    </location>
</feature>
<dbReference type="InterPro" id="IPR000515">
    <property type="entry name" value="MetI-like"/>
</dbReference>
<dbReference type="PANTHER" id="PTHR30177:SF33">
    <property type="entry name" value="POSSIBLE OSMOPROTECTANT (GLYCINE BETAINE_CARNITINE_CHOLINE_L-PROLINE) TRANSPORT INTEGRAL MEMBRANE PROTEIN ABC TRANSPORTER PROZ"/>
    <property type="match status" value="1"/>
</dbReference>
<dbReference type="AlphaFoldDB" id="A0A6I6DWY2"/>
<feature type="compositionally biased region" description="Basic and acidic residues" evidence="7">
    <location>
        <begin position="236"/>
        <end position="245"/>
    </location>
</feature>
<dbReference type="Gene3D" id="1.10.3720.10">
    <property type="entry name" value="MetI-like"/>
    <property type="match status" value="1"/>
</dbReference>
<evidence type="ECO:0000256" key="7">
    <source>
        <dbReference type="SAM" id="MobiDB-lite"/>
    </source>
</evidence>
<evidence type="ECO:0000256" key="3">
    <source>
        <dbReference type="ARBA" id="ARBA00022692"/>
    </source>
</evidence>
<feature type="transmembrane region" description="Helical" evidence="6">
    <location>
        <begin position="30"/>
        <end position="52"/>
    </location>
</feature>
<evidence type="ECO:0000256" key="6">
    <source>
        <dbReference type="RuleBase" id="RU363032"/>
    </source>
</evidence>
<dbReference type="CDD" id="cd06261">
    <property type="entry name" value="TM_PBP2"/>
    <property type="match status" value="1"/>
</dbReference>
<accession>A0A6I6DWY2</accession>
<reference evidence="9 10" key="1">
    <citation type="submission" date="2018-09" db="EMBL/GenBank/DDBJ databases">
        <title>Whole genome sequencing of Microbacterium oryzae strain MB-10T.</title>
        <authorList>
            <person name="Das S.K."/>
        </authorList>
    </citation>
    <scope>NUCLEOTIDE SEQUENCE [LARGE SCALE GENOMIC DNA]</scope>
    <source>
        <strain evidence="9 10">MB-10</strain>
    </source>
</reference>
<dbReference type="PANTHER" id="PTHR30177">
    <property type="entry name" value="GLYCINE BETAINE/L-PROLINE TRANSPORT SYSTEM PERMEASE PROTEIN PROW"/>
    <property type="match status" value="1"/>
</dbReference>
<dbReference type="OrthoDB" id="5244012at2"/>
<feature type="transmembrane region" description="Helical" evidence="6">
    <location>
        <begin position="189"/>
        <end position="211"/>
    </location>
</feature>
<dbReference type="PROSITE" id="PS50928">
    <property type="entry name" value="ABC_TM1"/>
    <property type="match status" value="1"/>
</dbReference>
<keyword evidence="2 6" id="KW-0813">Transport</keyword>